<reference evidence="3" key="3">
    <citation type="submission" date="2020-12" db="UniProtKB">
        <authorList>
            <consortium name="EnsemblPlants"/>
        </authorList>
    </citation>
    <scope>IDENTIFICATION</scope>
</reference>
<dbReference type="EnsemblPlants" id="Pp3c17_21239V3.1">
    <property type="protein sequence ID" value="PAC:32905457.CDS.1"/>
    <property type="gene ID" value="Pp3c17_21239"/>
</dbReference>
<proteinExistence type="predicted"/>
<dbReference type="Gramene" id="Pp3c17_21239V3.1">
    <property type="protein sequence ID" value="PAC:32905457.CDS.1"/>
    <property type="gene ID" value="Pp3c17_21239"/>
</dbReference>
<evidence type="ECO:0000313" key="1">
    <source>
        <dbReference type="EMBL" id="PNR36566.1"/>
    </source>
</evidence>
<keyword evidence="4" id="KW-1185">Reference proteome</keyword>
<sequence>MSKGGAQHNDVAEREGASLRRCRSRPAVLFSDIWSIERFAGSRVFFIPEKAPPTQLAGTSPEAAEAVALSHGIRLVYVFNMILLNLWNGNSFVVYVK</sequence>
<gene>
    <name evidence="1" type="ORF">PHYPA_022417</name>
    <name evidence="2" type="ORF">PHYPA_022420</name>
</gene>
<evidence type="ECO:0000313" key="3">
    <source>
        <dbReference type="EnsemblPlants" id="PAC:32905457.CDS.1"/>
    </source>
</evidence>
<dbReference type="EMBL" id="ABEU02000017">
    <property type="protein sequence ID" value="PNR36566.1"/>
    <property type="molecule type" value="Genomic_DNA"/>
</dbReference>
<dbReference type="InParanoid" id="A0A2K1J4W3"/>
<reference evidence="2 4" key="2">
    <citation type="journal article" date="2018" name="Plant J.">
        <title>The Physcomitrella patens chromosome-scale assembly reveals moss genome structure and evolution.</title>
        <authorList>
            <person name="Lang D."/>
            <person name="Ullrich K.K."/>
            <person name="Murat F."/>
            <person name="Fuchs J."/>
            <person name="Jenkins J."/>
            <person name="Haas F.B."/>
            <person name="Piednoel M."/>
            <person name="Gundlach H."/>
            <person name="Van Bel M."/>
            <person name="Meyberg R."/>
            <person name="Vives C."/>
            <person name="Morata J."/>
            <person name="Symeonidi A."/>
            <person name="Hiss M."/>
            <person name="Muchero W."/>
            <person name="Kamisugi Y."/>
            <person name="Saleh O."/>
            <person name="Blanc G."/>
            <person name="Decker E.L."/>
            <person name="van Gessel N."/>
            <person name="Grimwood J."/>
            <person name="Hayes R.D."/>
            <person name="Graham S.W."/>
            <person name="Gunter L.E."/>
            <person name="McDaniel S.F."/>
            <person name="Hoernstein S.N.W."/>
            <person name="Larsson A."/>
            <person name="Li F.W."/>
            <person name="Perroud P.F."/>
            <person name="Phillips J."/>
            <person name="Ranjan P."/>
            <person name="Rokshar D.S."/>
            <person name="Rothfels C.J."/>
            <person name="Schneider L."/>
            <person name="Shu S."/>
            <person name="Stevenson D.W."/>
            <person name="Thummler F."/>
            <person name="Tillich M."/>
            <person name="Villarreal Aguilar J.C."/>
            <person name="Widiez T."/>
            <person name="Wong G.K."/>
            <person name="Wymore A."/>
            <person name="Zhang Y."/>
            <person name="Zimmer A.D."/>
            <person name="Quatrano R.S."/>
            <person name="Mayer K.F.X."/>
            <person name="Goodstein D."/>
            <person name="Casacuberta J.M."/>
            <person name="Vandepoele K."/>
            <person name="Reski R."/>
            <person name="Cuming A.C."/>
            <person name="Tuskan G.A."/>
            <person name="Maumus F."/>
            <person name="Salse J."/>
            <person name="Schmutz J."/>
            <person name="Rensing S.A."/>
        </authorList>
    </citation>
    <scope>NUCLEOTIDE SEQUENCE [LARGE SCALE GENOMIC DNA]</scope>
    <source>
        <strain evidence="3 4">cv. Gransden 2004</strain>
    </source>
</reference>
<dbReference type="Gramene" id="Pp3c17_21210V3.2">
    <property type="protein sequence ID" value="PAC:32905701.CDS.1"/>
    <property type="gene ID" value="Pp3c17_21210"/>
</dbReference>
<organism evidence="2">
    <name type="scientific">Physcomitrium patens</name>
    <name type="common">Spreading-leaved earth moss</name>
    <name type="synonym">Physcomitrella patens</name>
    <dbReference type="NCBI Taxonomy" id="3218"/>
    <lineage>
        <taxon>Eukaryota</taxon>
        <taxon>Viridiplantae</taxon>
        <taxon>Streptophyta</taxon>
        <taxon>Embryophyta</taxon>
        <taxon>Bryophyta</taxon>
        <taxon>Bryophytina</taxon>
        <taxon>Bryopsida</taxon>
        <taxon>Funariidae</taxon>
        <taxon>Funariales</taxon>
        <taxon>Funariaceae</taxon>
        <taxon>Physcomitrium</taxon>
    </lineage>
</organism>
<evidence type="ECO:0000313" key="2">
    <source>
        <dbReference type="EMBL" id="PNR36569.1"/>
    </source>
</evidence>
<protein>
    <submittedName>
        <fullName evidence="2 3">Uncharacterized protein</fullName>
    </submittedName>
</protein>
<dbReference type="Proteomes" id="UP000006727">
    <property type="component" value="Chromosome 17"/>
</dbReference>
<dbReference type="EnsemblPlants" id="Pp3c17_21210V3.2">
    <property type="protein sequence ID" value="PAC:32905701.CDS.1"/>
    <property type="gene ID" value="Pp3c17_21210"/>
</dbReference>
<evidence type="ECO:0000313" key="4">
    <source>
        <dbReference type="Proteomes" id="UP000006727"/>
    </source>
</evidence>
<accession>A0A2K1J4W3</accession>
<reference evidence="2 4" key="1">
    <citation type="journal article" date="2008" name="Science">
        <title>The Physcomitrella genome reveals evolutionary insights into the conquest of land by plants.</title>
        <authorList>
            <person name="Rensing S."/>
            <person name="Lang D."/>
            <person name="Zimmer A."/>
            <person name="Terry A."/>
            <person name="Salamov A."/>
            <person name="Shapiro H."/>
            <person name="Nishiyama T."/>
            <person name="Perroud P.-F."/>
            <person name="Lindquist E."/>
            <person name="Kamisugi Y."/>
            <person name="Tanahashi T."/>
            <person name="Sakakibara K."/>
            <person name="Fujita T."/>
            <person name="Oishi K."/>
            <person name="Shin-I T."/>
            <person name="Kuroki Y."/>
            <person name="Toyoda A."/>
            <person name="Suzuki Y."/>
            <person name="Hashimoto A."/>
            <person name="Yamaguchi K."/>
            <person name="Sugano A."/>
            <person name="Kohara Y."/>
            <person name="Fujiyama A."/>
            <person name="Anterola A."/>
            <person name="Aoki S."/>
            <person name="Ashton N."/>
            <person name="Barbazuk W.B."/>
            <person name="Barker E."/>
            <person name="Bennetzen J."/>
            <person name="Bezanilla M."/>
            <person name="Blankenship R."/>
            <person name="Cho S.H."/>
            <person name="Dutcher S."/>
            <person name="Estelle M."/>
            <person name="Fawcett J.A."/>
            <person name="Gundlach H."/>
            <person name="Hanada K."/>
            <person name="Heyl A."/>
            <person name="Hicks K.A."/>
            <person name="Hugh J."/>
            <person name="Lohr M."/>
            <person name="Mayer K."/>
            <person name="Melkozernov A."/>
            <person name="Murata T."/>
            <person name="Nelson D."/>
            <person name="Pils B."/>
            <person name="Prigge M."/>
            <person name="Reiss B."/>
            <person name="Renner T."/>
            <person name="Rombauts S."/>
            <person name="Rushton P."/>
            <person name="Sanderfoot A."/>
            <person name="Schween G."/>
            <person name="Shiu S.-H."/>
            <person name="Stueber K."/>
            <person name="Theodoulou F.L."/>
            <person name="Tu H."/>
            <person name="Van de Peer Y."/>
            <person name="Verrier P.J."/>
            <person name="Waters E."/>
            <person name="Wood A."/>
            <person name="Yang L."/>
            <person name="Cove D."/>
            <person name="Cuming A."/>
            <person name="Hasebe M."/>
            <person name="Lucas S."/>
            <person name="Mishler D.B."/>
            <person name="Reski R."/>
            <person name="Grigoriev I."/>
            <person name="Quatrano R.S."/>
            <person name="Boore J.L."/>
        </authorList>
    </citation>
    <scope>NUCLEOTIDE SEQUENCE [LARGE SCALE GENOMIC DNA]</scope>
    <source>
        <strain evidence="3 4">cv. Gransden 2004</strain>
    </source>
</reference>
<dbReference type="EnsemblPlants" id="Pp3c17_21210V3.1">
    <property type="protein sequence ID" value="PAC:32905700.CDS.1"/>
    <property type="gene ID" value="Pp3c17_21210"/>
</dbReference>
<dbReference type="PaxDb" id="3218-PP1S68_13V6.1"/>
<dbReference type="AlphaFoldDB" id="A0A2K1J4W3"/>
<dbReference type="EMBL" id="ABEU02000017">
    <property type="protein sequence ID" value="PNR36569.1"/>
    <property type="molecule type" value="Genomic_DNA"/>
</dbReference>
<dbReference type="Gramene" id="Pp3c17_21210V3.1">
    <property type="protein sequence ID" value="PAC:32905700.CDS.1"/>
    <property type="gene ID" value="Pp3c17_21210"/>
</dbReference>
<name>A0A2K1J4W3_PHYPA</name>